<feature type="domain" description="Glycoside hydrolase family 57 N-terminal" evidence="4">
    <location>
        <begin position="41"/>
        <end position="177"/>
    </location>
</feature>
<dbReference type="CDD" id="cd10797">
    <property type="entry name" value="GH57N_APU_like_1"/>
    <property type="match status" value="1"/>
</dbReference>
<dbReference type="Pfam" id="PF03065">
    <property type="entry name" value="Glyco_hydro_57"/>
    <property type="match status" value="1"/>
</dbReference>
<evidence type="ECO:0000256" key="1">
    <source>
        <dbReference type="ARBA" id="ARBA00006821"/>
    </source>
</evidence>
<comment type="similarity">
    <text evidence="1 3">Belongs to the glycosyl hydrolase 57 family.</text>
</comment>
<dbReference type="HOGENOM" id="CLU_018719_0_0_0"/>
<organism evidence="5">
    <name type="scientific">Candidatus Moduliflexus flocculans</name>
    <dbReference type="NCBI Taxonomy" id="1499966"/>
    <lineage>
        <taxon>Bacteria</taxon>
        <taxon>Candidatus Moduliflexota</taxon>
        <taxon>Candidatus Moduliflexia</taxon>
        <taxon>Candidatus Moduliflexales</taxon>
        <taxon>Candidatus Moduliflexaceae</taxon>
    </lineage>
</organism>
<dbReference type="STRING" id="1499966.U14_00368"/>
<sequence length="980" mass="114572">MSENISAIIHGHFYQPPRENPWTQKIPLQEDARPHHDWNERITAECYNPNTRSRVIDSQGKIISVVNNFAHFSFNIGPTLFSWLEQHHPDTYRRILEADRRSVERFDGHGNAIAQVYNHIILPLANQRDKLTQIRWGIREFQHRFKRKPEAIWLAETAINQDTIECLIDEGMQYVILAPTQAQRIRQLDGHGGWRDVSQNSIDTRQPYRLFSHQISAPSRRDTLRQESASFQRPMRSLTPFARFRERLSWPLRRRIRQRWQNLACLRQRQPVARREKTRRQYIDVFFYDGALAAEVSFQHLLRNAKNFAQRVRNAAGHGWSAPPLVHFATDGEVYGHHEAFADMCVAHAILHEFPSLDIKLTNYGHFLAQHPPTMEVDLKSGGQADEGTAWSCSHGVGRWYRNCGCQIGNMPGWTQQWRTPLRSGLDHLRDTLAEMFECYLGRLLRDPWKARDNYIECLLNPSPQTLNSFLARYQTHPLSDESQSLVLRCMEAQKYMMFAYTSCAWFFDDISGLEVRQNLRYAARAIQLMEDLFPRFVAHHPDQTRRDLLKNKRLEDVLTDELLQALSNIPGVGNGKDIYWKYIKPEVFTPEHAANHFLLEQLLERVYQAAFVQHAPAEIASAAHHEQQIYLYQVRCKNSLLSADCTLPFAQNNEMSLPHHLTQTDHYTQHIACSGMIEVYDTITRQQWHLLSIGFMRHSDQPVSYLKRLETPSDWDDFKALLLPYFSHQNGNSLDHFEQELQAHGFRQYGFHDLYWEDRERFFYRMVQPGVHRLETHLQAIYEDSRRFLAGLTALRVGIPEELRPPIEFALSYHLRRETEKLSSATHGLSPTRLSAELEELLRLSATHHIALDKTLLQQRLSETLDTYVNSLGTLIHLWASPQPLEEDALAFEQSLHCIQDIIRLLAKSREFGLSLNTTEAQNRTFEIFQENLLSFLSSYYQQPEIRVFRRYPELMSAYLSLLDHLNFNTTEYKTRLKS</sequence>
<dbReference type="SUPFAM" id="SSF88713">
    <property type="entry name" value="Glycoside hydrolase/deacetylase"/>
    <property type="match status" value="1"/>
</dbReference>
<dbReference type="EMBL" id="DF820455">
    <property type="protein sequence ID" value="GAK49150.1"/>
    <property type="molecule type" value="Genomic_DNA"/>
</dbReference>
<evidence type="ECO:0000259" key="4">
    <source>
        <dbReference type="Pfam" id="PF03065"/>
    </source>
</evidence>
<accession>A0A0S6VWM8</accession>
<dbReference type="InterPro" id="IPR004300">
    <property type="entry name" value="Glyco_hydro_57_N"/>
</dbReference>
<dbReference type="PANTHER" id="PTHR36306">
    <property type="entry name" value="ALPHA-AMYLASE-RELATED-RELATED"/>
    <property type="match status" value="1"/>
</dbReference>
<evidence type="ECO:0000313" key="6">
    <source>
        <dbReference type="Proteomes" id="UP000030700"/>
    </source>
</evidence>
<evidence type="ECO:0000256" key="2">
    <source>
        <dbReference type="ARBA" id="ARBA00023277"/>
    </source>
</evidence>
<evidence type="ECO:0000256" key="3">
    <source>
        <dbReference type="RuleBase" id="RU361196"/>
    </source>
</evidence>
<name>A0A0S6VWM8_9BACT</name>
<protein>
    <submittedName>
        <fullName evidence="5">Glycoside hydrolase family 57</fullName>
    </submittedName>
</protein>
<dbReference type="InterPro" id="IPR027291">
    <property type="entry name" value="Glyco_hydro_38_N_sf"/>
</dbReference>
<gene>
    <name evidence="5" type="ORF">U14_00368</name>
</gene>
<dbReference type="Proteomes" id="UP000030700">
    <property type="component" value="Unassembled WGS sequence"/>
</dbReference>
<keyword evidence="5" id="KW-0378">Hydrolase</keyword>
<dbReference type="InterPro" id="IPR052046">
    <property type="entry name" value="GH57_Enzymes"/>
</dbReference>
<dbReference type="InterPro" id="IPR011330">
    <property type="entry name" value="Glyco_hydro/deAcase_b/a-brl"/>
</dbReference>
<dbReference type="Gene3D" id="3.20.110.10">
    <property type="entry name" value="Glycoside hydrolase 38, N terminal domain"/>
    <property type="match status" value="1"/>
</dbReference>
<keyword evidence="2 3" id="KW-0119">Carbohydrate metabolism</keyword>
<dbReference type="Pfam" id="PF12055">
    <property type="entry name" value="DUF3536"/>
    <property type="match status" value="1"/>
</dbReference>
<dbReference type="PANTHER" id="PTHR36306:SF3">
    <property type="entry name" value="GLYCOSIDE HYDROLASE FAMILY 57"/>
    <property type="match status" value="1"/>
</dbReference>
<dbReference type="AlphaFoldDB" id="A0A0S6VWM8"/>
<keyword evidence="6" id="KW-1185">Reference proteome</keyword>
<reference evidence="5" key="1">
    <citation type="journal article" date="2015" name="PeerJ">
        <title>First genomic representation of candidate bacterial phylum KSB3 points to enhanced environmental sensing as a trigger of wastewater bulking.</title>
        <authorList>
            <person name="Sekiguchi Y."/>
            <person name="Ohashi A."/>
            <person name="Parks D.H."/>
            <person name="Yamauchi T."/>
            <person name="Tyson G.W."/>
            <person name="Hugenholtz P."/>
        </authorList>
    </citation>
    <scope>NUCLEOTIDE SEQUENCE [LARGE SCALE GENOMIC DNA]</scope>
</reference>
<dbReference type="GO" id="GO:0005975">
    <property type="term" value="P:carbohydrate metabolic process"/>
    <property type="evidence" value="ECO:0007669"/>
    <property type="project" value="InterPro"/>
</dbReference>
<dbReference type="InterPro" id="IPR021923">
    <property type="entry name" value="DUF3536"/>
</dbReference>
<proteinExistence type="inferred from homology"/>
<dbReference type="GO" id="GO:0016787">
    <property type="term" value="F:hydrolase activity"/>
    <property type="evidence" value="ECO:0007669"/>
    <property type="project" value="UniProtKB-KW"/>
</dbReference>
<evidence type="ECO:0000313" key="5">
    <source>
        <dbReference type="EMBL" id="GAK49150.1"/>
    </source>
</evidence>